<dbReference type="RefSeq" id="WP_202059149.1">
    <property type="nucleotide sequence ID" value="NZ_JAEQMY010000012.1"/>
</dbReference>
<reference evidence="1" key="1">
    <citation type="submission" date="2021-01" db="EMBL/GenBank/DDBJ databases">
        <title>Microvirga sp.</title>
        <authorList>
            <person name="Kim M.K."/>
        </authorList>
    </citation>
    <scope>NUCLEOTIDE SEQUENCE</scope>
    <source>
        <strain evidence="1">5420S-16</strain>
    </source>
</reference>
<evidence type="ECO:0000313" key="1">
    <source>
        <dbReference type="EMBL" id="MBL0404456.1"/>
    </source>
</evidence>
<organism evidence="1 2">
    <name type="scientific">Microvirga aerilata</name>
    <dbReference type="NCBI Taxonomy" id="670292"/>
    <lineage>
        <taxon>Bacteria</taxon>
        <taxon>Pseudomonadati</taxon>
        <taxon>Pseudomonadota</taxon>
        <taxon>Alphaproteobacteria</taxon>
        <taxon>Hyphomicrobiales</taxon>
        <taxon>Methylobacteriaceae</taxon>
        <taxon>Microvirga</taxon>
    </lineage>
</organism>
<evidence type="ECO:0000313" key="2">
    <source>
        <dbReference type="Proteomes" id="UP000605848"/>
    </source>
</evidence>
<gene>
    <name evidence="1" type="ORF">JKG68_10795</name>
</gene>
<protein>
    <submittedName>
        <fullName evidence="1">Uncharacterized protein</fullName>
    </submittedName>
</protein>
<sequence>MTPLKRLIDTRVRDLGITRGELARRLGYANVAKALRRTELLCETGAGPTHLMARLPAALDVDPLTVKQAMEATFEHLRQQHEQAVAEELAAWRAAFKPHAIILTERRIPSPISICAFAGGNRFIWIDLDASRPRATFIRQAILELAHRRAALGRSNIPFFGAPIGFIVNLTPDRAIRYDLDGRAVALLPEAYRPGLVTGFVRRRPIPTSLLYR</sequence>
<accession>A0A936Z849</accession>
<dbReference type="EMBL" id="JAEQMY010000012">
    <property type="protein sequence ID" value="MBL0404456.1"/>
    <property type="molecule type" value="Genomic_DNA"/>
</dbReference>
<comment type="caution">
    <text evidence="1">The sequence shown here is derived from an EMBL/GenBank/DDBJ whole genome shotgun (WGS) entry which is preliminary data.</text>
</comment>
<name>A0A936Z849_9HYPH</name>
<dbReference type="AlphaFoldDB" id="A0A936Z849"/>
<dbReference type="Proteomes" id="UP000605848">
    <property type="component" value="Unassembled WGS sequence"/>
</dbReference>
<proteinExistence type="predicted"/>
<keyword evidence="2" id="KW-1185">Reference proteome</keyword>